<protein>
    <submittedName>
        <fullName evidence="2">Pre-mRNA-splicing factor</fullName>
    </submittedName>
</protein>
<feature type="transmembrane region" description="Helical" evidence="1">
    <location>
        <begin position="12"/>
        <end position="33"/>
    </location>
</feature>
<proteinExistence type="predicted"/>
<keyword evidence="1" id="KW-0812">Transmembrane</keyword>
<name>A0A2P2MLF8_RHIMU</name>
<organism evidence="2">
    <name type="scientific">Rhizophora mucronata</name>
    <name type="common">Asiatic mangrove</name>
    <dbReference type="NCBI Taxonomy" id="61149"/>
    <lineage>
        <taxon>Eukaryota</taxon>
        <taxon>Viridiplantae</taxon>
        <taxon>Streptophyta</taxon>
        <taxon>Embryophyta</taxon>
        <taxon>Tracheophyta</taxon>
        <taxon>Spermatophyta</taxon>
        <taxon>Magnoliopsida</taxon>
        <taxon>eudicotyledons</taxon>
        <taxon>Gunneridae</taxon>
        <taxon>Pentapetalae</taxon>
        <taxon>rosids</taxon>
        <taxon>fabids</taxon>
        <taxon>Malpighiales</taxon>
        <taxon>Rhizophoraceae</taxon>
        <taxon>Rhizophora</taxon>
    </lineage>
</organism>
<dbReference type="AlphaFoldDB" id="A0A2P2MLF8"/>
<reference evidence="2" key="1">
    <citation type="submission" date="2018-02" db="EMBL/GenBank/DDBJ databases">
        <title>Rhizophora mucronata_Transcriptome.</title>
        <authorList>
            <person name="Meera S.P."/>
            <person name="Sreeshan A."/>
            <person name="Augustine A."/>
        </authorList>
    </citation>
    <scope>NUCLEOTIDE SEQUENCE</scope>
    <source>
        <tissue evidence="2">Leaf</tissue>
    </source>
</reference>
<sequence>MVTCSILNPISGLMYLLFLLAKQSAPCSFFFFLNKFSYCHLRICGFWPSCCCLVDGPDCIANL</sequence>
<accession>A0A2P2MLF8</accession>
<keyword evidence="1" id="KW-0472">Membrane</keyword>
<evidence type="ECO:0000313" key="2">
    <source>
        <dbReference type="EMBL" id="MBX31037.1"/>
    </source>
</evidence>
<dbReference type="EMBL" id="GGEC01050553">
    <property type="protein sequence ID" value="MBX31037.1"/>
    <property type="molecule type" value="Transcribed_RNA"/>
</dbReference>
<evidence type="ECO:0000256" key="1">
    <source>
        <dbReference type="SAM" id="Phobius"/>
    </source>
</evidence>
<keyword evidence="1" id="KW-1133">Transmembrane helix</keyword>